<dbReference type="Gene3D" id="3.80.10.10">
    <property type="entry name" value="Ribonuclease Inhibitor"/>
    <property type="match status" value="1"/>
</dbReference>
<dbReference type="OrthoDB" id="10022853at2759"/>
<dbReference type="SUPFAM" id="SSF52058">
    <property type="entry name" value="L domain-like"/>
    <property type="match status" value="1"/>
</dbReference>
<protein>
    <recommendedName>
        <fullName evidence="5">Leucine-rich repeat protein</fullName>
    </recommendedName>
</protein>
<accession>A0A088S039</accession>
<organism evidence="3 4">
    <name type="scientific">Leishmania panamensis</name>
    <dbReference type="NCBI Taxonomy" id="5679"/>
    <lineage>
        <taxon>Eukaryota</taxon>
        <taxon>Discoba</taxon>
        <taxon>Euglenozoa</taxon>
        <taxon>Kinetoplastea</taxon>
        <taxon>Metakinetoplastina</taxon>
        <taxon>Trypanosomatida</taxon>
        <taxon>Trypanosomatidae</taxon>
        <taxon>Leishmaniinae</taxon>
        <taxon>Leishmania</taxon>
        <taxon>Leishmania guyanensis species complex</taxon>
    </lineage>
</organism>
<proteinExistence type="predicted"/>
<reference evidence="3 4" key="1">
    <citation type="journal article" date="2015" name="Sci. Rep.">
        <title>The genome of Leishmania panamensis: insights into genomics of the L. (Viannia) subgenus.</title>
        <authorList>
            <person name="Llanes A."/>
            <person name="Restrepo C.M."/>
            <person name="Vecchio G.D."/>
            <person name="Anguizola F.J."/>
            <person name="Lleonart R."/>
        </authorList>
    </citation>
    <scope>NUCLEOTIDE SEQUENCE [LARGE SCALE GENOMIC DNA]</scope>
    <source>
        <strain evidence="3 4">MHOM/PA/94/PSC-1</strain>
    </source>
</reference>
<dbReference type="GeneID" id="22577768"/>
<feature type="compositionally biased region" description="Polar residues" evidence="2">
    <location>
        <begin position="817"/>
        <end position="827"/>
    </location>
</feature>
<evidence type="ECO:0000313" key="4">
    <source>
        <dbReference type="Proteomes" id="UP000063063"/>
    </source>
</evidence>
<dbReference type="RefSeq" id="XP_010701715.1">
    <property type="nucleotide sequence ID" value="XM_010703413.1"/>
</dbReference>
<dbReference type="Proteomes" id="UP000063063">
    <property type="component" value="Chromosome 32"/>
</dbReference>
<feature type="region of interest" description="Disordered" evidence="2">
    <location>
        <begin position="932"/>
        <end position="960"/>
    </location>
</feature>
<sequence length="1082" mass="117018">MEIDLRDRGIARLCFDAQETNKEEATVASAVAALLADHNRIDCVRGLNTVFVNLVEIRLSHNALGRLSTPYDAVRQISLRDLAAASCCCDGVASWIRCLPATLQVIDIAFNGLHSFLECTCECASSLELHVARDGVMVKHLVFDTTMSLARLLRHRLPFALPLFFSAQRFPQLRELNVSHNSLNVNLCESDEMQDGYNALQALLAEHPFTAETAATLSSVDLSHNRGLAALNCFFFSIPPCTETSSKGTVAAATQSAVAPLCSVNVAGTGIEDLQGISAISGHGGAVQWDLHLHPSPVSRMILGAAPSVMLQLTHAIVSMRVDEQNMLAAALTEVMHEGGISSTPIARFQSVAQLDALEQIAAAAILKEQPNMSTALPDGATWISTLAYACLLRQVIPSLRILDGALCVERCEQLFLSSLCQLLLGDPRPQRASSSCLLPMRAPPPLHPSAPPALPLSVQRGLGGAAHCVAPELQSRIVITTEAPAANGTVVGAEVVDTFTTAAVVRPGQFQAALVALRPSCSSSVAARATTTRTSSCHSTMSASSVCPEESAAVPGNGDALPPVPGEDWFTPSGLAPEERALYESLCQEAKELQEAVLASNERCRDIWAHTEALQQQLRQDRTLVADQRKEIGRLRQEKERLQGSVGQAKRRLEKRQKEVTYGVTAMQSREVAAREKAAMERIAAREKELARRERQLRQRAARSGALAVEYHRNGPPGQRKKLRSEVLREAAVRKRLAEQENKDPLAYSPSPFKAEVRRCSPRPSPDQRPTARTATQEEQDYFRLYGDAVRPGLCEVADHYVAHLPLALQQQLREASSQLPSSGSLDESRGRSHKAASLQRRGSPTSGEVVDPLVDYVGETDARNRMPSSEAARDLSSLSLSELLDAAAAIRQKQLALQRLQHQWRRPPVPPMPSPAGEETTHIVDVVVQSTSESVSHHPSSGSHDSVDADDAGAPQTPLSDIHLHVLTDCRHSPFSSPAHEQDSPALNSAQQLFDRILDQRAAVTVGLMAASTGVKAAVDNRTTHMVDFLSSKQGDRGSPSDAYGEERDDATGDLTSDALTDKAEDAVAQRPQTSRALFR</sequence>
<feature type="region of interest" description="Disordered" evidence="2">
    <location>
        <begin position="1032"/>
        <end position="1082"/>
    </location>
</feature>
<keyword evidence="1" id="KW-0175">Coiled coil</keyword>
<evidence type="ECO:0000256" key="2">
    <source>
        <dbReference type="SAM" id="MobiDB-lite"/>
    </source>
</evidence>
<feature type="compositionally biased region" description="Low complexity" evidence="2">
    <location>
        <begin position="932"/>
        <end position="946"/>
    </location>
</feature>
<dbReference type="VEuPathDB" id="TriTrypDB:LPAL13_320007500"/>
<feature type="region of interest" description="Disordered" evidence="2">
    <location>
        <begin position="817"/>
        <end position="854"/>
    </location>
</feature>
<dbReference type="eggNOG" id="ENOG502S32S">
    <property type="taxonomic scope" value="Eukaryota"/>
</dbReference>
<gene>
    <name evidence="3" type="ORF">LPMP_320270</name>
</gene>
<keyword evidence="4" id="KW-1185">Reference proteome</keyword>
<feature type="coiled-coil region" evidence="1">
    <location>
        <begin position="584"/>
        <end position="701"/>
    </location>
</feature>
<dbReference type="KEGG" id="lpan:LPMP_320270"/>
<dbReference type="AlphaFoldDB" id="A0A088S039"/>
<feature type="compositionally biased region" description="Polar residues" evidence="2">
    <location>
        <begin position="1073"/>
        <end position="1082"/>
    </location>
</feature>
<feature type="region of interest" description="Disordered" evidence="2">
    <location>
        <begin position="737"/>
        <end position="780"/>
    </location>
</feature>
<evidence type="ECO:0008006" key="5">
    <source>
        <dbReference type="Google" id="ProtNLM"/>
    </source>
</evidence>
<dbReference type="VEuPathDB" id="TriTrypDB:LPMP_320270"/>
<dbReference type="EMBL" id="CP009401">
    <property type="protein sequence ID" value="AIO00915.1"/>
    <property type="molecule type" value="Genomic_DNA"/>
</dbReference>
<evidence type="ECO:0000256" key="1">
    <source>
        <dbReference type="SAM" id="Coils"/>
    </source>
</evidence>
<evidence type="ECO:0000313" key="3">
    <source>
        <dbReference type="EMBL" id="AIO00915.1"/>
    </source>
</evidence>
<dbReference type="InterPro" id="IPR032675">
    <property type="entry name" value="LRR_dom_sf"/>
</dbReference>
<name>A0A088S039_LEIPA</name>